<evidence type="ECO:0000313" key="2">
    <source>
        <dbReference type="EMBL" id="SDY60169.1"/>
    </source>
</evidence>
<dbReference type="OrthoDB" id="3668204at2"/>
<evidence type="ECO:0000256" key="1">
    <source>
        <dbReference type="SAM" id="MobiDB-lite"/>
    </source>
</evidence>
<dbReference type="STRING" id="589385.SAMN05421504_10692"/>
<dbReference type="EMBL" id="FNON01000006">
    <property type="protein sequence ID" value="SDY60169.1"/>
    <property type="molecule type" value="Genomic_DNA"/>
</dbReference>
<dbReference type="AlphaFoldDB" id="A0A1H3L7J1"/>
<reference evidence="2 3" key="1">
    <citation type="submission" date="2016-10" db="EMBL/GenBank/DDBJ databases">
        <authorList>
            <person name="de Groot N.N."/>
        </authorList>
    </citation>
    <scope>NUCLEOTIDE SEQUENCE [LARGE SCALE GENOMIC DNA]</scope>
    <source>
        <strain evidence="2 3">CPCC 202699</strain>
    </source>
</reference>
<keyword evidence="3" id="KW-1185">Reference proteome</keyword>
<name>A0A1H3L7J1_9PSEU</name>
<evidence type="ECO:0000313" key="3">
    <source>
        <dbReference type="Proteomes" id="UP000199515"/>
    </source>
</evidence>
<protein>
    <submittedName>
        <fullName evidence="2">Uncharacterized protein</fullName>
    </submittedName>
</protein>
<gene>
    <name evidence="2" type="ORF">SAMN05421504_10692</name>
</gene>
<organism evidence="2 3">
    <name type="scientific">Amycolatopsis xylanica</name>
    <dbReference type="NCBI Taxonomy" id="589385"/>
    <lineage>
        <taxon>Bacteria</taxon>
        <taxon>Bacillati</taxon>
        <taxon>Actinomycetota</taxon>
        <taxon>Actinomycetes</taxon>
        <taxon>Pseudonocardiales</taxon>
        <taxon>Pseudonocardiaceae</taxon>
        <taxon>Amycolatopsis</taxon>
    </lineage>
</organism>
<feature type="region of interest" description="Disordered" evidence="1">
    <location>
        <begin position="132"/>
        <end position="151"/>
    </location>
</feature>
<sequence>MNMVLDDSQELGPALKTRTVLGDGFLWAIEGACDGVINYDVRGLSDEGVVLDPLLARGAKAVGRGVAGFAEGLVDAALGGEDGGDGKPFKVQPDFVVFGKSLDCLAIRYLDAFKSGTWALTPRGLVQVGFRDLPVEPKPEPPKEPEKEAPKSLLGKAIKFGKAVKDFVATDAVPDFQPPDPKPMVGAGVTGEIPAAHIAGFEVASRRWKVSWNSCFRLNFVDGSGWDMFILRGDREAHEWMLAMTTASVRR</sequence>
<proteinExistence type="predicted"/>
<dbReference type="RefSeq" id="WP_143047160.1">
    <property type="nucleotide sequence ID" value="NZ_FNON01000006.1"/>
</dbReference>
<dbReference type="Proteomes" id="UP000199515">
    <property type="component" value="Unassembled WGS sequence"/>
</dbReference>
<accession>A0A1H3L7J1</accession>
<feature type="compositionally biased region" description="Basic and acidic residues" evidence="1">
    <location>
        <begin position="133"/>
        <end position="150"/>
    </location>
</feature>